<proteinExistence type="predicted"/>
<dbReference type="InParanoid" id="A0A165GEW2"/>
<evidence type="ECO:0000313" key="3">
    <source>
        <dbReference type="Proteomes" id="UP000077266"/>
    </source>
</evidence>
<dbReference type="EMBL" id="KV426049">
    <property type="protein sequence ID" value="KZV90416.1"/>
    <property type="molecule type" value="Genomic_DNA"/>
</dbReference>
<accession>A0A165GEW2</accession>
<organism evidence="2 3">
    <name type="scientific">Exidia glandulosa HHB12029</name>
    <dbReference type="NCBI Taxonomy" id="1314781"/>
    <lineage>
        <taxon>Eukaryota</taxon>
        <taxon>Fungi</taxon>
        <taxon>Dikarya</taxon>
        <taxon>Basidiomycota</taxon>
        <taxon>Agaricomycotina</taxon>
        <taxon>Agaricomycetes</taxon>
        <taxon>Auriculariales</taxon>
        <taxon>Exidiaceae</taxon>
        <taxon>Exidia</taxon>
    </lineage>
</organism>
<evidence type="ECO:0000256" key="1">
    <source>
        <dbReference type="SAM" id="MobiDB-lite"/>
    </source>
</evidence>
<feature type="region of interest" description="Disordered" evidence="1">
    <location>
        <begin position="46"/>
        <end position="100"/>
    </location>
</feature>
<name>A0A165GEW2_EXIGL</name>
<feature type="compositionally biased region" description="Polar residues" evidence="1">
    <location>
        <begin position="1"/>
        <end position="12"/>
    </location>
</feature>
<feature type="compositionally biased region" description="Low complexity" evidence="1">
    <location>
        <begin position="58"/>
        <end position="93"/>
    </location>
</feature>
<dbReference type="AlphaFoldDB" id="A0A165GEW2"/>
<evidence type="ECO:0000313" key="2">
    <source>
        <dbReference type="EMBL" id="KZV90416.1"/>
    </source>
</evidence>
<sequence length="100" mass="10874">MTTPNRRQSFKVQATPVPVPPSLVSSPYLSPNSMFNKEYAFPRVPAGSQDAWLRDQVPQRQQQSQQQGSQQPAPAQAKGAAQPSQKPAQAPKPGQQPPKS</sequence>
<feature type="region of interest" description="Disordered" evidence="1">
    <location>
        <begin position="1"/>
        <end position="33"/>
    </location>
</feature>
<protein>
    <submittedName>
        <fullName evidence="2">Uncharacterized protein</fullName>
    </submittedName>
</protein>
<keyword evidence="3" id="KW-1185">Reference proteome</keyword>
<dbReference type="Proteomes" id="UP000077266">
    <property type="component" value="Unassembled WGS sequence"/>
</dbReference>
<gene>
    <name evidence="2" type="ORF">EXIGLDRAFT_770834</name>
</gene>
<feature type="compositionally biased region" description="Low complexity" evidence="1">
    <location>
        <begin position="22"/>
        <end position="31"/>
    </location>
</feature>
<reference evidence="2 3" key="1">
    <citation type="journal article" date="2016" name="Mol. Biol. Evol.">
        <title>Comparative Genomics of Early-Diverging Mushroom-Forming Fungi Provides Insights into the Origins of Lignocellulose Decay Capabilities.</title>
        <authorList>
            <person name="Nagy L.G."/>
            <person name="Riley R."/>
            <person name="Tritt A."/>
            <person name="Adam C."/>
            <person name="Daum C."/>
            <person name="Floudas D."/>
            <person name="Sun H."/>
            <person name="Yadav J.S."/>
            <person name="Pangilinan J."/>
            <person name="Larsson K.H."/>
            <person name="Matsuura K."/>
            <person name="Barry K."/>
            <person name="Labutti K."/>
            <person name="Kuo R."/>
            <person name="Ohm R.A."/>
            <person name="Bhattacharya S.S."/>
            <person name="Shirouzu T."/>
            <person name="Yoshinaga Y."/>
            <person name="Martin F.M."/>
            <person name="Grigoriev I.V."/>
            <person name="Hibbett D.S."/>
        </authorList>
    </citation>
    <scope>NUCLEOTIDE SEQUENCE [LARGE SCALE GENOMIC DNA]</scope>
    <source>
        <strain evidence="2 3">HHB12029</strain>
    </source>
</reference>